<accession>A0A410P5B7</accession>
<evidence type="ECO:0000313" key="2">
    <source>
        <dbReference type="Proteomes" id="UP000287243"/>
    </source>
</evidence>
<keyword evidence="2" id="KW-1185">Reference proteome</keyword>
<sequence>MGCFWSPKGSPWPEAKGRPVGLFVSTVRPSGLPLTSNQGRPWGDVPVPPWLCLQDKANPRA</sequence>
<dbReference type="EMBL" id="CP019384">
    <property type="protein sequence ID" value="QAT17278.1"/>
    <property type="molecule type" value="Genomic_DNA"/>
</dbReference>
<protein>
    <submittedName>
        <fullName evidence="1">Uncharacterized protein</fullName>
    </submittedName>
</protein>
<name>A0A410P5B7_VELA1</name>
<dbReference type="AlphaFoldDB" id="A0A410P5B7"/>
<organism evidence="1 2">
    <name type="scientific">Velamenicoccus archaeovorus</name>
    <dbReference type="NCBI Taxonomy" id="1930593"/>
    <lineage>
        <taxon>Bacteria</taxon>
        <taxon>Pseudomonadati</taxon>
        <taxon>Candidatus Omnitrophota</taxon>
        <taxon>Candidatus Velamenicoccus</taxon>
    </lineage>
</organism>
<proteinExistence type="predicted"/>
<evidence type="ECO:0000313" key="1">
    <source>
        <dbReference type="EMBL" id="QAT17278.1"/>
    </source>
</evidence>
<gene>
    <name evidence="1" type="ORF">BU251_05805</name>
</gene>
<reference evidence="1 2" key="1">
    <citation type="submission" date="2017-01" db="EMBL/GenBank/DDBJ databases">
        <title>First insights into the biology of 'candidatus Vampirococcus archaeovorus'.</title>
        <authorList>
            <person name="Kizina J."/>
            <person name="Jordan S."/>
            <person name="Stueber K."/>
            <person name="Reinhardt R."/>
            <person name="Harder J."/>
        </authorList>
    </citation>
    <scope>NUCLEOTIDE SEQUENCE [LARGE SCALE GENOMIC DNA]</scope>
    <source>
        <strain evidence="1 2">LiM</strain>
    </source>
</reference>
<dbReference type="KEGG" id="vai:BU251_05805"/>
<dbReference type="Proteomes" id="UP000287243">
    <property type="component" value="Chromosome"/>
</dbReference>